<evidence type="ECO:0008006" key="3">
    <source>
        <dbReference type="Google" id="ProtNLM"/>
    </source>
</evidence>
<dbReference type="AlphaFoldDB" id="A0A844XTM7"/>
<evidence type="ECO:0000313" key="1">
    <source>
        <dbReference type="EMBL" id="MXO48759.1"/>
    </source>
</evidence>
<dbReference type="OrthoDB" id="7426452at2"/>
<organism evidence="1 2">
    <name type="scientific">Qipengyuania vulgaris</name>
    <dbReference type="NCBI Taxonomy" id="291985"/>
    <lineage>
        <taxon>Bacteria</taxon>
        <taxon>Pseudomonadati</taxon>
        <taxon>Pseudomonadota</taxon>
        <taxon>Alphaproteobacteria</taxon>
        <taxon>Sphingomonadales</taxon>
        <taxon>Erythrobacteraceae</taxon>
        <taxon>Qipengyuania</taxon>
    </lineage>
</organism>
<protein>
    <recommendedName>
        <fullName evidence="3">Lipoprotein</fullName>
    </recommendedName>
</protein>
<keyword evidence="2" id="KW-1185">Reference proteome</keyword>
<dbReference type="PROSITE" id="PS51257">
    <property type="entry name" value="PROKAR_LIPOPROTEIN"/>
    <property type="match status" value="1"/>
</dbReference>
<dbReference type="RefSeq" id="WP_160728304.1">
    <property type="nucleotide sequence ID" value="NZ_WTYC01000005.1"/>
</dbReference>
<proteinExistence type="predicted"/>
<dbReference type="EMBL" id="WTYC01000005">
    <property type="protein sequence ID" value="MXO48759.1"/>
    <property type="molecule type" value="Genomic_DNA"/>
</dbReference>
<comment type="caution">
    <text evidence="1">The sequence shown here is derived from an EMBL/GenBank/DDBJ whole genome shotgun (WGS) entry which is preliminary data.</text>
</comment>
<accession>A0A844XTM7</accession>
<dbReference type="Proteomes" id="UP000448199">
    <property type="component" value="Unassembled WGS sequence"/>
</dbReference>
<name>A0A844XTM7_9SPHN</name>
<sequence>MKHVIAAAAILTLAACAEPIEDRDEGEADLPPLPTAAELSAQRPTLVPGVIDEALRRDRNVMGELGCVFRRGNETLFAAAANSVSLEGAEGLVVLDGQPQEIQMDGSGGYNSLQAAASFTGDDGLTVEIEVSEAAEIRETPAPRTGPAPMEATMTIARGEQSVAIDGRYECGPQPDA</sequence>
<evidence type="ECO:0000313" key="2">
    <source>
        <dbReference type="Proteomes" id="UP000448199"/>
    </source>
</evidence>
<gene>
    <name evidence="1" type="ORF">GRI69_10880</name>
</gene>
<reference evidence="1 2" key="1">
    <citation type="submission" date="2019-12" db="EMBL/GenBank/DDBJ databases">
        <title>Genomic-based taxomic classification of the family Erythrobacteraceae.</title>
        <authorList>
            <person name="Xu L."/>
        </authorList>
    </citation>
    <scope>NUCLEOTIDE SEQUENCE [LARGE SCALE GENOMIC DNA]</scope>
    <source>
        <strain evidence="1 2">DSM 17792</strain>
    </source>
</reference>